<dbReference type="InterPro" id="IPR001214">
    <property type="entry name" value="SET_dom"/>
</dbReference>
<dbReference type="PANTHER" id="PTHR47332">
    <property type="entry name" value="SET DOMAIN-CONTAINING PROTEIN 5"/>
    <property type="match status" value="1"/>
</dbReference>
<dbReference type="InterPro" id="IPR046341">
    <property type="entry name" value="SET_dom_sf"/>
</dbReference>
<dbReference type="CDD" id="cd20071">
    <property type="entry name" value="SET_SMYD"/>
    <property type="match status" value="1"/>
</dbReference>
<dbReference type="Gene3D" id="1.25.40.10">
    <property type="entry name" value="Tetratricopeptide repeat domain"/>
    <property type="match status" value="1"/>
</dbReference>
<feature type="domain" description="SET" evidence="2">
    <location>
        <begin position="134"/>
        <end position="280"/>
    </location>
</feature>
<dbReference type="InterPro" id="IPR053185">
    <property type="entry name" value="SET_domain_protein"/>
</dbReference>
<evidence type="ECO:0000259" key="2">
    <source>
        <dbReference type="PROSITE" id="PS50280"/>
    </source>
</evidence>
<dbReference type="SUPFAM" id="SSF48452">
    <property type="entry name" value="TPR-like"/>
    <property type="match status" value="1"/>
</dbReference>
<comment type="caution">
    <text evidence="3">The sequence shown here is derived from an EMBL/GenBank/DDBJ whole genome shotgun (WGS) entry which is preliminary data.</text>
</comment>
<keyword evidence="4" id="KW-1185">Reference proteome</keyword>
<evidence type="ECO:0000313" key="4">
    <source>
        <dbReference type="Proteomes" id="UP001465976"/>
    </source>
</evidence>
<organism evidence="3 4">
    <name type="scientific">Marasmius crinis-equi</name>
    <dbReference type="NCBI Taxonomy" id="585013"/>
    <lineage>
        <taxon>Eukaryota</taxon>
        <taxon>Fungi</taxon>
        <taxon>Dikarya</taxon>
        <taxon>Basidiomycota</taxon>
        <taxon>Agaricomycotina</taxon>
        <taxon>Agaricomycetes</taxon>
        <taxon>Agaricomycetidae</taxon>
        <taxon>Agaricales</taxon>
        <taxon>Marasmiineae</taxon>
        <taxon>Marasmiaceae</taxon>
        <taxon>Marasmius</taxon>
    </lineage>
</organism>
<reference evidence="3 4" key="1">
    <citation type="submission" date="2024-02" db="EMBL/GenBank/DDBJ databases">
        <title>A draft genome for the cacao thread blight pathogen Marasmius crinis-equi.</title>
        <authorList>
            <person name="Cohen S.P."/>
            <person name="Baruah I.K."/>
            <person name="Amoako-Attah I."/>
            <person name="Bukari Y."/>
            <person name="Meinhardt L.W."/>
            <person name="Bailey B.A."/>
        </authorList>
    </citation>
    <scope>NUCLEOTIDE SEQUENCE [LARGE SCALE GENOMIC DNA]</scope>
    <source>
        <strain evidence="3 4">GH-76</strain>
    </source>
</reference>
<dbReference type="InterPro" id="IPR019734">
    <property type="entry name" value="TPR_rpt"/>
</dbReference>
<dbReference type="SUPFAM" id="SSF82199">
    <property type="entry name" value="SET domain"/>
    <property type="match status" value="1"/>
</dbReference>
<dbReference type="PANTHER" id="PTHR47332:SF4">
    <property type="entry name" value="SET DOMAIN-CONTAINING PROTEIN 5"/>
    <property type="match status" value="1"/>
</dbReference>
<dbReference type="EMBL" id="JBAHYK010000142">
    <property type="protein sequence ID" value="KAL0577699.1"/>
    <property type="molecule type" value="Genomic_DNA"/>
</dbReference>
<accession>A0ABR3FR98</accession>
<evidence type="ECO:0000313" key="3">
    <source>
        <dbReference type="EMBL" id="KAL0577699.1"/>
    </source>
</evidence>
<evidence type="ECO:0000256" key="1">
    <source>
        <dbReference type="PROSITE-ProRule" id="PRU00339"/>
    </source>
</evidence>
<sequence length="439" mass="48457">MTLDAELIKRKGNQAFMSNDFNAALQLCTHALKLDPDNGIYLLNRAFSYLKLARWADAEQGATDALLSANLSDAQKAKAFLRRGKARKQQGGPSLHLAREDFRSYLALSKEQKTPEELEAETDVGVSGGTFLTDQMASLSTTPARPFVVQGKGLAGDGAFATRPLQRGDLILEEKPLFQLGDTPTNSQLQRAVEALSPSELCQVLSLHNVKGTVGGMKGIFSEIYFTNVFAAAGLCILASKFNHACSPNARASFHDESGRHRIYALTDIAAGEEIVIPYIQGRNVYGSTRAQRRTRLRFSHGFECMCKTCSLSEEDVKKSDARRSTLKVLYEQLPLLHPSYHGEQIISLIIQAITLLREEGYLADADDFAADAAHVCSSVSDVESARYWARLAYESRQDEFGADSAHTIRMKGIMEDPMNKKHHFQAGMFRTQVLSGRL</sequence>
<proteinExistence type="predicted"/>
<dbReference type="PROSITE" id="PS50005">
    <property type="entry name" value="TPR"/>
    <property type="match status" value="1"/>
</dbReference>
<dbReference type="Gene3D" id="2.170.270.10">
    <property type="entry name" value="SET domain"/>
    <property type="match status" value="1"/>
</dbReference>
<dbReference type="InterPro" id="IPR011990">
    <property type="entry name" value="TPR-like_helical_dom_sf"/>
</dbReference>
<dbReference type="SMART" id="SM00317">
    <property type="entry name" value="SET"/>
    <property type="match status" value="1"/>
</dbReference>
<dbReference type="Pfam" id="PF00856">
    <property type="entry name" value="SET"/>
    <property type="match status" value="1"/>
</dbReference>
<keyword evidence="1" id="KW-0802">TPR repeat</keyword>
<dbReference type="Proteomes" id="UP001465976">
    <property type="component" value="Unassembled WGS sequence"/>
</dbReference>
<dbReference type="PROSITE" id="PS50280">
    <property type="entry name" value="SET"/>
    <property type="match status" value="1"/>
</dbReference>
<gene>
    <name evidence="3" type="ORF">V5O48_004303</name>
</gene>
<name>A0ABR3FR98_9AGAR</name>
<protein>
    <recommendedName>
        <fullName evidence="2">SET domain-containing protein</fullName>
    </recommendedName>
</protein>
<dbReference type="SMART" id="SM00028">
    <property type="entry name" value="TPR"/>
    <property type="match status" value="1"/>
</dbReference>
<feature type="repeat" description="TPR" evidence="1">
    <location>
        <begin position="5"/>
        <end position="38"/>
    </location>
</feature>